<keyword evidence="1" id="KW-0436">Ligase</keyword>
<dbReference type="PROSITE" id="PS51987">
    <property type="entry name" value="GS_CATALYTIC"/>
    <property type="match status" value="1"/>
</dbReference>
<evidence type="ECO:0000256" key="3">
    <source>
        <dbReference type="RuleBase" id="RU000384"/>
    </source>
</evidence>
<dbReference type="GO" id="GO:0004356">
    <property type="term" value="F:glutamine synthetase activity"/>
    <property type="evidence" value="ECO:0007669"/>
    <property type="project" value="InterPro"/>
</dbReference>
<name>A0A0W0FUV2_MONRR</name>
<protein>
    <recommendedName>
        <fullName evidence="4">GS catalytic domain-containing protein</fullName>
    </recommendedName>
</protein>
<dbReference type="SMART" id="SM01230">
    <property type="entry name" value="Gln-synt_C"/>
    <property type="match status" value="1"/>
</dbReference>
<dbReference type="InterPro" id="IPR008146">
    <property type="entry name" value="Gln_synth_cat_dom"/>
</dbReference>
<organism evidence="5 6">
    <name type="scientific">Moniliophthora roreri</name>
    <name type="common">Frosty pod rot fungus</name>
    <name type="synonym">Monilia roreri</name>
    <dbReference type="NCBI Taxonomy" id="221103"/>
    <lineage>
        <taxon>Eukaryota</taxon>
        <taxon>Fungi</taxon>
        <taxon>Dikarya</taxon>
        <taxon>Basidiomycota</taxon>
        <taxon>Agaricomycotina</taxon>
        <taxon>Agaricomycetes</taxon>
        <taxon>Agaricomycetidae</taxon>
        <taxon>Agaricales</taxon>
        <taxon>Marasmiineae</taxon>
        <taxon>Marasmiaceae</taxon>
        <taxon>Moniliophthora</taxon>
    </lineage>
</organism>
<dbReference type="EMBL" id="LATX01001611">
    <property type="protein sequence ID" value="KTB40069.1"/>
    <property type="molecule type" value="Genomic_DNA"/>
</dbReference>
<dbReference type="Gene3D" id="3.30.590.10">
    <property type="entry name" value="Glutamine synthetase/guanido kinase, catalytic domain"/>
    <property type="match status" value="1"/>
</dbReference>
<evidence type="ECO:0000313" key="5">
    <source>
        <dbReference type="EMBL" id="KTB40069.1"/>
    </source>
</evidence>
<proteinExistence type="inferred from homology"/>
<comment type="caution">
    <text evidence="5">The sequence shown here is derived from an EMBL/GenBank/DDBJ whole genome shotgun (WGS) entry which is preliminary data.</text>
</comment>
<dbReference type="InterPro" id="IPR014746">
    <property type="entry name" value="Gln_synth/guanido_kin_cat_dom"/>
</dbReference>
<gene>
    <name evidence="5" type="ORF">WG66_7351</name>
</gene>
<feature type="domain" description="GS catalytic" evidence="4">
    <location>
        <begin position="132"/>
        <end position="471"/>
    </location>
</feature>
<dbReference type="SUPFAM" id="SSF55931">
    <property type="entry name" value="Glutamine synthetase/guanido kinase"/>
    <property type="match status" value="1"/>
</dbReference>
<evidence type="ECO:0000259" key="4">
    <source>
        <dbReference type="PROSITE" id="PS51987"/>
    </source>
</evidence>
<reference evidence="5 6" key="1">
    <citation type="submission" date="2015-12" db="EMBL/GenBank/DDBJ databases">
        <title>Draft genome sequence of Moniliophthora roreri, the causal agent of frosty pod rot of cacao.</title>
        <authorList>
            <person name="Aime M.C."/>
            <person name="Diaz-Valderrama J.R."/>
            <person name="Kijpornyongpan T."/>
            <person name="Phillips-Mora W."/>
        </authorList>
    </citation>
    <scope>NUCLEOTIDE SEQUENCE [LARGE SCALE GENOMIC DNA]</scope>
    <source>
        <strain evidence="5 6">MCA 2952</strain>
    </source>
</reference>
<comment type="similarity">
    <text evidence="2 3">Belongs to the glutamine synthetase family.</text>
</comment>
<evidence type="ECO:0000256" key="1">
    <source>
        <dbReference type="ARBA" id="ARBA00022598"/>
    </source>
</evidence>
<dbReference type="PANTHER" id="PTHR43785:SF2">
    <property type="entry name" value="TYPE-1 GLUTAMINE SYNTHETASE 1"/>
    <property type="match status" value="1"/>
</dbReference>
<accession>A0A0W0FUV2</accession>
<evidence type="ECO:0000313" key="6">
    <source>
        <dbReference type="Proteomes" id="UP000054988"/>
    </source>
</evidence>
<dbReference type="AlphaFoldDB" id="A0A0W0FUV2"/>
<dbReference type="PANTHER" id="PTHR43785">
    <property type="entry name" value="GAMMA-GLUTAMYLPUTRESCINE SYNTHETASE"/>
    <property type="match status" value="1"/>
</dbReference>
<sequence>MSSDYSHGILYSPSSLQPRERILPEELRARGITYIRLQWLDLVNTLRERVIPISSFLKMLGTSRPGITMVAAWAGLIYLNLAEGFGAVGENFYAVDLSTLIVCPYEKYHACVMGWFQEKTPVKGVLASEICPRMALKRVVDDAKNRAKIEFLVGFETEFILLKSTDPIVPVNIHSWTAGEALRTGSVEARVMREIVDSLQNSGVEIDMYHAEAAPGQYEIVASPLPPLQAADTLVYTRETIRHIAAKHGLHATFAPRLYSNSSGSSAHAHISIHSTNDNAPPKPHNAMATMESSFLSGVLDHIPAITAISLPIPASYKRVLDGVWSGGTYISWGTESREAPVRLTNAASPHSRRFEMRFIDGTCHPHLALAAITGAGSRAVESQAPLRVKDCGVTPAAMLSEKEREDLGVTRRMSLTWEESRDSFAKDPVMQDIFGQNFVKKFLSANKTLAESLAQDKEERAEVKRLVEYY</sequence>
<dbReference type="eggNOG" id="KOG0683">
    <property type="taxonomic scope" value="Eukaryota"/>
</dbReference>
<evidence type="ECO:0000256" key="2">
    <source>
        <dbReference type="PROSITE-ProRule" id="PRU01331"/>
    </source>
</evidence>
<dbReference type="Pfam" id="PF00120">
    <property type="entry name" value="Gln-synt_C"/>
    <property type="match status" value="1"/>
</dbReference>
<dbReference type="Proteomes" id="UP000054988">
    <property type="component" value="Unassembled WGS sequence"/>
</dbReference>